<evidence type="ECO:0000313" key="3">
    <source>
        <dbReference type="Proteomes" id="UP000030988"/>
    </source>
</evidence>
<dbReference type="STRING" id="1572751.PK98_15125"/>
<dbReference type="RefSeq" id="WP_039097870.1">
    <property type="nucleotide sequence ID" value="NZ_JTDN01000003.1"/>
</dbReference>
<comment type="caution">
    <text evidence="2">The sequence shown here is derived from an EMBL/GenBank/DDBJ whole genome shotgun (WGS) entry which is preliminary data.</text>
</comment>
<accession>A0A0B2BXB6</accession>
<dbReference type="Proteomes" id="UP000030988">
    <property type="component" value="Unassembled WGS sequence"/>
</dbReference>
<feature type="chain" id="PRO_5002088215" evidence="1">
    <location>
        <begin position="22"/>
        <end position="79"/>
    </location>
</feature>
<evidence type="ECO:0000313" key="2">
    <source>
        <dbReference type="EMBL" id="KHL24291.1"/>
    </source>
</evidence>
<evidence type="ECO:0000256" key="1">
    <source>
        <dbReference type="SAM" id="SignalP"/>
    </source>
</evidence>
<keyword evidence="1" id="KW-0732">Signal</keyword>
<keyword evidence="3" id="KW-1185">Reference proteome</keyword>
<protein>
    <submittedName>
        <fullName evidence="2">Uncharacterized protein</fullName>
    </submittedName>
</protein>
<gene>
    <name evidence="2" type="ORF">PK98_15125</name>
</gene>
<proteinExistence type="predicted"/>
<dbReference type="EMBL" id="JTDN01000003">
    <property type="protein sequence ID" value="KHL24291.1"/>
    <property type="molecule type" value="Genomic_DNA"/>
</dbReference>
<sequence>MKTLLILCAAPLALAAMPATANDCTARQPAANEKVLSEMLAYSQQSERTASVNDCRPLVRTVDCVDCPEVQRLQPVTIV</sequence>
<reference evidence="2 3" key="1">
    <citation type="submission" date="2014-11" db="EMBL/GenBank/DDBJ databases">
        <title>Draft genome sequence of Kirrobacter mercurialis.</title>
        <authorList>
            <person name="Coil D.A."/>
            <person name="Eisen J.A."/>
        </authorList>
    </citation>
    <scope>NUCLEOTIDE SEQUENCE [LARGE SCALE GENOMIC DNA]</scope>
    <source>
        <strain evidence="2 3">Coronado</strain>
    </source>
</reference>
<dbReference type="AlphaFoldDB" id="A0A0B2BXB6"/>
<feature type="signal peptide" evidence="1">
    <location>
        <begin position="1"/>
        <end position="21"/>
    </location>
</feature>
<organism evidence="2 3">
    <name type="scientific">Croceibacterium mercuriale</name>
    <dbReference type="NCBI Taxonomy" id="1572751"/>
    <lineage>
        <taxon>Bacteria</taxon>
        <taxon>Pseudomonadati</taxon>
        <taxon>Pseudomonadota</taxon>
        <taxon>Alphaproteobacteria</taxon>
        <taxon>Sphingomonadales</taxon>
        <taxon>Erythrobacteraceae</taxon>
        <taxon>Croceibacterium</taxon>
    </lineage>
</organism>
<name>A0A0B2BXB6_9SPHN</name>